<dbReference type="SUPFAM" id="SSF81296">
    <property type="entry name" value="E set domains"/>
    <property type="match status" value="1"/>
</dbReference>
<evidence type="ECO:0000313" key="7">
    <source>
        <dbReference type="Proteomes" id="UP000005237"/>
    </source>
</evidence>
<dbReference type="GO" id="GO:0008289">
    <property type="term" value="F:lipid binding"/>
    <property type="evidence" value="ECO:0007669"/>
    <property type="project" value="UniProtKB-KW"/>
</dbReference>
<proteinExistence type="inferred from homology"/>
<accession>A0A8R1I9K6</accession>
<organism evidence="6 7">
    <name type="scientific">Caenorhabditis japonica</name>
    <dbReference type="NCBI Taxonomy" id="281687"/>
    <lineage>
        <taxon>Eukaryota</taxon>
        <taxon>Metazoa</taxon>
        <taxon>Ecdysozoa</taxon>
        <taxon>Nematoda</taxon>
        <taxon>Chromadorea</taxon>
        <taxon>Rhabditida</taxon>
        <taxon>Rhabditina</taxon>
        <taxon>Rhabditomorpha</taxon>
        <taxon>Rhabditoidea</taxon>
        <taxon>Rhabditidae</taxon>
        <taxon>Peloderinae</taxon>
        <taxon>Caenorhabditis</taxon>
    </lineage>
</organism>
<dbReference type="GO" id="GO:0005929">
    <property type="term" value="C:cilium"/>
    <property type="evidence" value="ECO:0007669"/>
    <property type="project" value="TreeGrafter"/>
</dbReference>
<sequence length="90" mass="10830">MQSRSIANLVPKRYSFIPNSFILLQFFTEQLYSKRFYCEASFISLQFYYTSVLFRVEEMINNPNETRSDSFYFVDNKLVMHNKADYSYDA</sequence>
<evidence type="ECO:0000256" key="4">
    <source>
        <dbReference type="ARBA" id="ARBA00023121"/>
    </source>
</evidence>
<dbReference type="InterPro" id="IPR051519">
    <property type="entry name" value="PDE6D_unc-119_myristoyl-bd"/>
</dbReference>
<protein>
    <submittedName>
        <fullName evidence="6">GMP_PDE_delta domain-containing protein</fullName>
    </submittedName>
</protein>
<dbReference type="AlphaFoldDB" id="A0A8R1I9K6"/>
<evidence type="ECO:0000313" key="6">
    <source>
        <dbReference type="EnsemblMetazoa" id="CJA27305.1"/>
    </source>
</evidence>
<dbReference type="GO" id="GO:0060271">
    <property type="term" value="P:cilium assembly"/>
    <property type="evidence" value="ECO:0007669"/>
    <property type="project" value="TreeGrafter"/>
</dbReference>
<dbReference type="GO" id="GO:0042953">
    <property type="term" value="P:lipoprotein transport"/>
    <property type="evidence" value="ECO:0007669"/>
    <property type="project" value="TreeGrafter"/>
</dbReference>
<dbReference type="InterPro" id="IPR037036">
    <property type="entry name" value="PDED_dom_sf"/>
</dbReference>
<keyword evidence="7" id="KW-1185">Reference proteome</keyword>
<reference evidence="6" key="2">
    <citation type="submission" date="2022-06" db="UniProtKB">
        <authorList>
            <consortium name="EnsemblMetazoa"/>
        </authorList>
    </citation>
    <scope>IDENTIFICATION</scope>
    <source>
        <strain evidence="6">DF5081</strain>
    </source>
</reference>
<feature type="domain" description="GMP phosphodiesterase delta subunit" evidence="5">
    <location>
        <begin position="56"/>
        <end position="88"/>
    </location>
</feature>
<reference evidence="7" key="1">
    <citation type="submission" date="2010-08" db="EMBL/GenBank/DDBJ databases">
        <authorList>
            <consortium name="Caenorhabditis japonica Sequencing Consortium"/>
            <person name="Wilson R.K."/>
        </authorList>
    </citation>
    <scope>NUCLEOTIDE SEQUENCE [LARGE SCALE GENOMIC DNA]</scope>
    <source>
        <strain evidence="7">DF5081</strain>
    </source>
</reference>
<dbReference type="Pfam" id="PF05351">
    <property type="entry name" value="GMP_PDE_delta"/>
    <property type="match status" value="1"/>
</dbReference>
<dbReference type="Proteomes" id="UP000005237">
    <property type="component" value="Unassembled WGS sequence"/>
</dbReference>
<dbReference type="Gene3D" id="2.70.50.40">
    <property type="entry name" value="GMP phosphodiesterase, delta subunit"/>
    <property type="match status" value="1"/>
</dbReference>
<comment type="similarity">
    <text evidence="1">Belongs to the PDE6D/unc-119 family.</text>
</comment>
<name>A0A8R1I9K6_CAEJA</name>
<dbReference type="PANTHER" id="PTHR12951:SF1">
    <property type="entry name" value="PROTEIN UNC-119 HOMOLOG"/>
    <property type="match status" value="1"/>
</dbReference>
<evidence type="ECO:0000256" key="1">
    <source>
        <dbReference type="ARBA" id="ARBA00008102"/>
    </source>
</evidence>
<evidence type="ECO:0000259" key="5">
    <source>
        <dbReference type="Pfam" id="PF05351"/>
    </source>
</evidence>
<dbReference type="InterPro" id="IPR008015">
    <property type="entry name" value="PDED_dom"/>
</dbReference>
<keyword evidence="2" id="KW-0813">Transport</keyword>
<keyword evidence="4" id="KW-0446">Lipid-binding</keyword>
<keyword evidence="3" id="KW-0653">Protein transport</keyword>
<dbReference type="EnsemblMetazoa" id="CJA27305.1">
    <property type="protein sequence ID" value="CJA27305.1"/>
    <property type="gene ID" value="WBGene00182877"/>
</dbReference>
<dbReference type="GO" id="GO:0007399">
    <property type="term" value="P:nervous system development"/>
    <property type="evidence" value="ECO:0007669"/>
    <property type="project" value="TreeGrafter"/>
</dbReference>
<dbReference type="InterPro" id="IPR014756">
    <property type="entry name" value="Ig_E-set"/>
</dbReference>
<dbReference type="PANTHER" id="PTHR12951">
    <property type="entry name" value="RETINAL PROTEIN 4"/>
    <property type="match status" value="1"/>
</dbReference>
<evidence type="ECO:0000256" key="2">
    <source>
        <dbReference type="ARBA" id="ARBA00022448"/>
    </source>
</evidence>
<evidence type="ECO:0000256" key="3">
    <source>
        <dbReference type="ARBA" id="ARBA00022927"/>
    </source>
</evidence>